<evidence type="ECO:0000313" key="10">
    <source>
        <dbReference type="EMBL" id="UZW74044.1"/>
    </source>
</evidence>
<reference evidence="10" key="1">
    <citation type="submission" date="2022-07" db="EMBL/GenBank/DDBJ databases">
        <title>Alkalimarinus sp. nov., isolated from gut of a Alitta virens.</title>
        <authorList>
            <person name="Yang A.I."/>
            <person name="Shin N.-R."/>
        </authorList>
    </citation>
    <scope>NUCLEOTIDE SEQUENCE</scope>
    <source>
        <strain evidence="10">FA028</strain>
    </source>
</reference>
<dbReference type="SUPFAM" id="SSF88697">
    <property type="entry name" value="PUA domain-like"/>
    <property type="match status" value="1"/>
</dbReference>
<evidence type="ECO:0000256" key="7">
    <source>
        <dbReference type="ARBA" id="ARBA00038091"/>
    </source>
</evidence>
<evidence type="ECO:0000256" key="2">
    <source>
        <dbReference type="ARBA" id="ARBA00022490"/>
    </source>
</evidence>
<evidence type="ECO:0000256" key="5">
    <source>
        <dbReference type="ARBA" id="ARBA00022679"/>
    </source>
</evidence>
<dbReference type="CDD" id="cd21153">
    <property type="entry name" value="PUA_RlmI"/>
    <property type="match status" value="1"/>
</dbReference>
<dbReference type="PANTHER" id="PTHR42873">
    <property type="entry name" value="RIBOSOMAL RNA LARGE SUBUNIT METHYLTRANSFERASE"/>
    <property type="match status" value="1"/>
</dbReference>
<evidence type="ECO:0000256" key="3">
    <source>
        <dbReference type="ARBA" id="ARBA00022552"/>
    </source>
</evidence>
<dbReference type="Gene3D" id="3.30.750.80">
    <property type="entry name" value="RNA methyltransferase domain (HRMD) like"/>
    <property type="match status" value="1"/>
</dbReference>
<keyword evidence="4 10" id="KW-0489">Methyltransferase</keyword>
<keyword evidence="2" id="KW-0963">Cytoplasm</keyword>
<dbReference type="Pfam" id="PF10672">
    <property type="entry name" value="Methyltrans_SAM"/>
    <property type="match status" value="1"/>
</dbReference>
<gene>
    <name evidence="10" type="ORF">NNL22_13535</name>
</gene>
<dbReference type="Pfam" id="PF17785">
    <property type="entry name" value="PUA_3"/>
    <property type="match status" value="1"/>
</dbReference>
<dbReference type="InterPro" id="IPR041532">
    <property type="entry name" value="RlmI-like_PUA"/>
</dbReference>
<keyword evidence="5" id="KW-0808">Transferase</keyword>
<dbReference type="Gene3D" id="3.40.50.150">
    <property type="entry name" value="Vaccinia Virus protein VP39"/>
    <property type="match status" value="1"/>
</dbReference>
<dbReference type="PANTHER" id="PTHR42873:SF1">
    <property type="entry name" value="S-ADENOSYLMETHIONINE-DEPENDENT METHYLTRANSFERASE DOMAIN-CONTAINING PROTEIN"/>
    <property type="match status" value="1"/>
</dbReference>
<comment type="subcellular location">
    <subcellularLocation>
        <location evidence="1">Cytoplasm</location>
    </subcellularLocation>
</comment>
<comment type="similarity">
    <text evidence="7">Belongs to the methyltransferase superfamily. RlmI family.</text>
</comment>
<evidence type="ECO:0000259" key="9">
    <source>
        <dbReference type="Pfam" id="PF17785"/>
    </source>
</evidence>
<evidence type="ECO:0000256" key="4">
    <source>
        <dbReference type="ARBA" id="ARBA00022603"/>
    </source>
</evidence>
<name>A0A9E8KNU3_9ALTE</name>
<dbReference type="SUPFAM" id="SSF53335">
    <property type="entry name" value="S-adenosyl-L-methionine-dependent methyltransferases"/>
    <property type="match status" value="1"/>
</dbReference>
<dbReference type="GO" id="GO:0032259">
    <property type="term" value="P:methylation"/>
    <property type="evidence" value="ECO:0007669"/>
    <property type="project" value="UniProtKB-KW"/>
</dbReference>
<keyword evidence="6" id="KW-0949">S-adenosyl-L-methionine</keyword>
<dbReference type="Proteomes" id="UP001164472">
    <property type="component" value="Chromosome"/>
</dbReference>
<dbReference type="KEGG" id="asem:NNL22_13535"/>
<dbReference type="PROSITE" id="PS50890">
    <property type="entry name" value="PUA"/>
    <property type="match status" value="1"/>
</dbReference>
<dbReference type="GO" id="GO:0008168">
    <property type="term" value="F:methyltransferase activity"/>
    <property type="evidence" value="ECO:0007669"/>
    <property type="project" value="UniProtKB-KW"/>
</dbReference>
<evidence type="ECO:0000256" key="1">
    <source>
        <dbReference type="ARBA" id="ARBA00004496"/>
    </source>
</evidence>
<dbReference type="RefSeq" id="WP_251811503.1">
    <property type="nucleotide sequence ID" value="NZ_CP101527.1"/>
</dbReference>
<dbReference type="Gene3D" id="2.30.130.10">
    <property type="entry name" value="PUA domain"/>
    <property type="match status" value="1"/>
</dbReference>
<dbReference type="InterPro" id="IPR019614">
    <property type="entry name" value="SAM-dep_methyl-trfase"/>
</dbReference>
<evidence type="ECO:0000313" key="11">
    <source>
        <dbReference type="Proteomes" id="UP001164472"/>
    </source>
</evidence>
<evidence type="ECO:0000259" key="8">
    <source>
        <dbReference type="Pfam" id="PF10672"/>
    </source>
</evidence>
<evidence type="ECO:0000256" key="6">
    <source>
        <dbReference type="ARBA" id="ARBA00022691"/>
    </source>
</evidence>
<proteinExistence type="inferred from homology"/>
<protein>
    <submittedName>
        <fullName evidence="10">Class I SAM-dependent rRNA methyltransferase</fullName>
    </submittedName>
</protein>
<dbReference type="InterPro" id="IPR036974">
    <property type="entry name" value="PUA_sf"/>
</dbReference>
<dbReference type="EMBL" id="CP101527">
    <property type="protein sequence ID" value="UZW74044.1"/>
    <property type="molecule type" value="Genomic_DNA"/>
</dbReference>
<dbReference type="CDD" id="cd02440">
    <property type="entry name" value="AdoMet_MTases"/>
    <property type="match status" value="1"/>
</dbReference>
<feature type="domain" description="RlmI-like PUA" evidence="9">
    <location>
        <begin position="6"/>
        <end position="72"/>
    </location>
</feature>
<keyword evidence="3" id="KW-0698">rRNA processing</keyword>
<dbReference type="CDD" id="cd11572">
    <property type="entry name" value="RlmI_M_like"/>
    <property type="match status" value="1"/>
</dbReference>
<keyword evidence="11" id="KW-1185">Reference proteome</keyword>
<sequence>MSNKVLQLQKGADRRLKQGHLWIYSNEVDGSNGGLKQFQPGEQVLVVSNSGKSLGTAFVNPNALICGRLISRASNQFMDKSLIVHRLKIALSLRQQAFEKPFYRLVFGDSDGLPGLVIDRFGDACVAQISSFGMELMKGELIEAIEKVIKPTTLIFRNDGKMREVEGLESYTETVIGEETESVQLEENGVLFSAPVLTGQKTGWFYDHRMSRARLAPYVQGKRVLDIFSYIGGWGIQAAAFGAESVTCIDASEYALSYVEENARLNGVSDKVSCIQGDAFAACRELRDNREKFDVVIVDPPAFIPRRRDIKAGEQAYQRINQLAMRLLEKDGILVSASCSMHLQRDRLTDIIRATGRQTDRFVQIIEQGHQGADHPIVPAIPETEYLKACFARVLPSF</sequence>
<accession>A0A9E8KNU3</accession>
<dbReference type="InterPro" id="IPR015947">
    <property type="entry name" value="PUA-like_sf"/>
</dbReference>
<dbReference type="GO" id="GO:0003723">
    <property type="term" value="F:RNA binding"/>
    <property type="evidence" value="ECO:0007669"/>
    <property type="project" value="InterPro"/>
</dbReference>
<organism evidence="10 11">
    <name type="scientific">Alkalimarinus sediminis</name>
    <dbReference type="NCBI Taxonomy" id="1632866"/>
    <lineage>
        <taxon>Bacteria</taxon>
        <taxon>Pseudomonadati</taxon>
        <taxon>Pseudomonadota</taxon>
        <taxon>Gammaproteobacteria</taxon>
        <taxon>Alteromonadales</taxon>
        <taxon>Alteromonadaceae</taxon>
        <taxon>Alkalimarinus</taxon>
    </lineage>
</organism>
<dbReference type="GO" id="GO:0006364">
    <property type="term" value="P:rRNA processing"/>
    <property type="evidence" value="ECO:0007669"/>
    <property type="project" value="UniProtKB-KW"/>
</dbReference>
<dbReference type="GO" id="GO:0005737">
    <property type="term" value="C:cytoplasm"/>
    <property type="evidence" value="ECO:0007669"/>
    <property type="project" value="UniProtKB-SubCell"/>
</dbReference>
<dbReference type="InterPro" id="IPR029063">
    <property type="entry name" value="SAM-dependent_MTases_sf"/>
</dbReference>
<feature type="domain" description="S-adenosylmethionine-dependent methyltransferase" evidence="8">
    <location>
        <begin position="170"/>
        <end position="347"/>
    </location>
</feature>
<dbReference type="AlphaFoldDB" id="A0A9E8KNU3"/>